<dbReference type="InterPro" id="IPR036736">
    <property type="entry name" value="ACP-like_sf"/>
</dbReference>
<dbReference type="InterPro" id="IPR020845">
    <property type="entry name" value="AMP-binding_CS"/>
</dbReference>
<dbReference type="NCBIfam" id="NF003417">
    <property type="entry name" value="PRK04813.1"/>
    <property type="match status" value="2"/>
</dbReference>
<dbReference type="SUPFAM" id="SSF52777">
    <property type="entry name" value="CoA-dependent acyltransferases"/>
    <property type="match status" value="6"/>
</dbReference>
<dbReference type="CDD" id="cd05930">
    <property type="entry name" value="A_NRPS"/>
    <property type="match status" value="2"/>
</dbReference>
<dbReference type="InterPro" id="IPR045851">
    <property type="entry name" value="AMP-bd_C_sf"/>
</dbReference>
<dbReference type="InterPro" id="IPR023213">
    <property type="entry name" value="CAT-like_dom_sf"/>
</dbReference>
<name>A0ABU9NS13_9FLAO</name>
<dbReference type="Gene3D" id="2.30.38.10">
    <property type="entry name" value="Luciferase, Domain 3"/>
    <property type="match status" value="1"/>
</dbReference>
<evidence type="ECO:0000259" key="4">
    <source>
        <dbReference type="PROSITE" id="PS50075"/>
    </source>
</evidence>
<keyword evidence="2" id="KW-0596">Phosphopantetheine</keyword>
<dbReference type="EMBL" id="JBCGDP010000010">
    <property type="protein sequence ID" value="MEM0577177.1"/>
    <property type="molecule type" value="Genomic_DNA"/>
</dbReference>
<dbReference type="InterPro" id="IPR001242">
    <property type="entry name" value="Condensation_dom"/>
</dbReference>
<dbReference type="Gene3D" id="3.30.559.30">
    <property type="entry name" value="Nonribosomal peptide synthetase, condensation domain"/>
    <property type="match status" value="3"/>
</dbReference>
<dbReference type="Pfam" id="PF00550">
    <property type="entry name" value="PP-binding"/>
    <property type="match status" value="2"/>
</dbReference>
<comment type="caution">
    <text evidence="5">The sequence shown here is derived from an EMBL/GenBank/DDBJ whole genome shotgun (WGS) entry which is preliminary data.</text>
</comment>
<dbReference type="PROSITE" id="PS50075">
    <property type="entry name" value="CARRIER"/>
    <property type="match status" value="2"/>
</dbReference>
<dbReference type="Pfam" id="PF00501">
    <property type="entry name" value="AMP-binding"/>
    <property type="match status" value="2"/>
</dbReference>
<dbReference type="Gene3D" id="3.30.300.30">
    <property type="match status" value="2"/>
</dbReference>
<dbReference type="PANTHER" id="PTHR45527">
    <property type="entry name" value="NONRIBOSOMAL PEPTIDE SYNTHETASE"/>
    <property type="match status" value="1"/>
</dbReference>
<feature type="non-terminal residue" evidence="5">
    <location>
        <position position="2499"/>
    </location>
</feature>
<protein>
    <submittedName>
        <fullName evidence="5">Amino acid adenylation domain-containing protein</fullName>
    </submittedName>
</protein>
<dbReference type="InterPro" id="IPR010071">
    <property type="entry name" value="AA_adenyl_dom"/>
</dbReference>
<reference evidence="5 6" key="1">
    <citation type="submission" date="2024-03" db="EMBL/GenBank/DDBJ databases">
        <title>Two novel species of the genus Flavobacterium exhibiting potentially degradation of complex polysaccharides.</title>
        <authorList>
            <person name="Lian X."/>
        </authorList>
    </citation>
    <scope>NUCLEOTIDE SEQUENCE [LARGE SCALE GENOMIC DNA]</scope>
    <source>
        <strain evidence="5 6">N6</strain>
    </source>
</reference>
<feature type="domain" description="Carrier" evidence="4">
    <location>
        <begin position="939"/>
        <end position="1014"/>
    </location>
</feature>
<keyword evidence="6" id="KW-1185">Reference proteome</keyword>
<dbReference type="Gene3D" id="3.30.559.10">
    <property type="entry name" value="Chloramphenicol acetyltransferase-like domain"/>
    <property type="match status" value="3"/>
</dbReference>
<evidence type="ECO:0000256" key="3">
    <source>
        <dbReference type="ARBA" id="ARBA00022553"/>
    </source>
</evidence>
<dbReference type="PANTHER" id="PTHR45527:SF1">
    <property type="entry name" value="FATTY ACID SYNTHASE"/>
    <property type="match status" value="1"/>
</dbReference>
<dbReference type="NCBIfam" id="TIGR01733">
    <property type="entry name" value="AA-adenyl-dom"/>
    <property type="match status" value="2"/>
</dbReference>
<organism evidence="5 6">
    <name type="scientific">Flavobacterium polysaccharolyticum</name>
    <dbReference type="NCBI Taxonomy" id="3133148"/>
    <lineage>
        <taxon>Bacteria</taxon>
        <taxon>Pseudomonadati</taxon>
        <taxon>Bacteroidota</taxon>
        <taxon>Flavobacteriia</taxon>
        <taxon>Flavobacteriales</taxon>
        <taxon>Flavobacteriaceae</taxon>
        <taxon>Flavobacterium</taxon>
    </lineage>
</organism>
<dbReference type="InterPro" id="IPR025110">
    <property type="entry name" value="AMP-bd_C"/>
</dbReference>
<gene>
    <name evidence="5" type="ORF">WFZ86_11775</name>
</gene>
<dbReference type="Gene3D" id="1.10.1200.10">
    <property type="entry name" value="ACP-like"/>
    <property type="match status" value="2"/>
</dbReference>
<dbReference type="InterPro" id="IPR042099">
    <property type="entry name" value="ANL_N_sf"/>
</dbReference>
<evidence type="ECO:0000313" key="5">
    <source>
        <dbReference type="EMBL" id="MEM0577177.1"/>
    </source>
</evidence>
<feature type="domain" description="Carrier" evidence="4">
    <location>
        <begin position="1986"/>
        <end position="2061"/>
    </location>
</feature>
<dbReference type="RefSeq" id="WP_342692097.1">
    <property type="nucleotide sequence ID" value="NZ_JBCGDP010000010.1"/>
</dbReference>
<evidence type="ECO:0000256" key="1">
    <source>
        <dbReference type="ARBA" id="ARBA00001957"/>
    </source>
</evidence>
<sequence>MKNNVTSVQKYIWLDQILESDSPKYNIGGYAFINGSIDVDRFKKAFDILIKENNIFCFVFEEKSGFPVYSLQETDGDLVLNYREESDESKAIQMINEDFKIPFDIENERQLYKMWLVKIAPESYIWYSKLHHIISDGFSFQLLYKKLKRIYEQLSTDVIYDDLCIEKNAISYEDFIALENTYKASEDFSNDKNFWLERYKDLPFLIYTGTNKSVSHCNIEIALSELENKALWEFVKTEKMSVFHLLIGCFSIVLSKYYNREEVNLGMPILNRKNGVEKRTIGPFLSLLPLKITLEKTSSILDFVNEIKSTLFTCYRHQRFQQADILRNLPQTTSKLYDVRLSYESMQYESEFAGNKATIHPLSNDSEEDPISIHVFEDINAQIRFRFDINEKYVSKFEVNQLITSFIEVLTQLKDIKDTPISEIQIASKEQLKEIKEISKGLTLKRPEETFLNLWNTVLSNCSSNTAILHQSNSLTYKNLETSANTVAAYLQKKGVKKGDKLGVMLSRSEKSIIGILAALKTGAIYVPIDDAYPDERKQYIINDAQLDFILTDSFSHSIIEEKECNIDRILKAHSSLKEYIPVSLEPKDEAYIIYTSGSTGDPKGVVISHRSLYDYILTFSTYFNLTENDTVLQQASTAFDTSIEEIFPILSVGGSLVIASDTKDFNELFKDCERFGVTLLSTNPFVLQYLNDNHKSYLLNFKTIISGGDTLKLHHIDRLIDIYDVYNTYGPTESTVCATYCKVDKTDDIISIGKPITNRGVYVLDGDLMLPKGAIGEIGLSGEGLAVSYLNKKELTDKAFVNINGERIYKTGDLGKWSIDNNLIFYGRKDNQLSYKGYRIEVGEIEKAIQKVNAYVVDTYVCINEVTGVPILVAYLVANESFINIASLVNDLKDYLPEFMIPTHFVIIDAIPLISNGKIDIKSLPEPKIINIKEAVQLPTTDQEKEIAAIWQELLRLDEVDVSVSFFELGGHSLLANQFVSSLRDHKGIELPLKDFYKSPTIKEISKLVPFLDKKKNQNITAPKQELYPLSFSQDRLWFLNQLDNKDTSYHVSRAMKLVGHVKVSMLEETLSKLIEKHEILRTVFVNKNGVPYQKILPPYSYVIPITDYTFIKKENKQKVIDDCLERIESHAFEIEQGPLFRVELLKFSNKESVLIFCEHHLILDGWTQGILFRDFVDIYNELQINPEFKVKKPEVTFKDYAYWEKNTFTDSLLNEKLNFWENKFEGFSNQLLVPLDYERTETSIKKAGTIEHVFSLDFSEKLRHFSEKQGVSLFIFMLTAFKITLHKFSNQTDVCIGTAVANRRYKEFQEVLGMIVNTIALRTTFNSDDSLLDILNEVKETCLEAYVYDDTPFGKVVERINPERGVHLNPLFQYMFSFVNVPTQSMSLLDAEIEILKGHNKTSRFDISVVVNTAYEQTDFLEENKPDRRISIEWDYNADIFKYATMERVLTVYLKVLDELIENPAQSLSKLDYIPELEKEILLQRFNSKKTNCTLNKTAVSVFEEQVAKTPDSIALIFENRSFTYNELSRISNQLAHYLLNNFDIEIEDLIAVKLERSEWIYIALLAVLKVGGAYVPIDPTYPEQRIIYIEQDSNSKVVIDEHLIMDFISNQDTYKITLPEILVSPKNLMYVIYTSGSTGKPKGVMIEHHSLVNYISNQAKVFGVDSSERVLQFSNPAFDASMEQIFLAFFSGASLVGVSKDRIIDPLDFVNMLQEYSITHLHTTPSYLSYLNNLSSCKTLKRIIAGGEICSKKLVERIINITDFYNKYGPTEATISATMGKVTKKSLERNIISIGKPLNGSEIYILSDDLRLKPIGVFGELCISGDSLSRGYLNNEELTAEKFVAHPFTRGAKLYRTGDLARWMPDGSIEFLGRKDDQVKVRGYRIELGEIEQVISSQDNISQCVVVVKNIENEPMIVAYLVTEIHIEKQELHSVLTNYLPDYMLPSYYVFMDEFPLTPNGKIDKNALPSVSTDDIIQAEYVAPRNEIEKQLVVIWQEILGLEQIGITDNFFELGGHSLKVTLLVNQINLQLGYQISVKDVFLNPTISGIISKLATVAFAAIPKVEDQESYVLTSSQHRLWILSQFDGGNQAYNIPGLFELEGVLDVENLTRAFNTIIARHESLRTFFKRNEEGEVRQFIVDAATIDFKIDSFDCSNVEHQYAALQTRIIESYQHVFNLEKAPLLRLDLIKLSKDRHVLLFNMHHIIGDGWSIGILTKELITVYDSLVHGKNISLPKLTIQYKDYASWMRSEKQLSKLKISEAYWLDVFNEHIPVLELPANKLRPKVKTYRGDSVGYNFSEEATSRLKLFSEKYHASLFMVLMAGINGLFSRYANTRDIILGTPIAGRDHSDLEHQVGLYLNTLAIRTTFDERVNFESLLAIQKEVLLNAYSHQDYPLDNIVEALGLGRDTSRSALFDVLVVLQNQHDLFGLDNLHIEGLTLKPFEGYQRKVSQFDLSFIFSEKKGQLSLHVEYNTDIYELSFVERLVAHFDTFLS</sequence>
<proteinExistence type="predicted"/>
<accession>A0ABU9NS13</accession>
<evidence type="ECO:0000256" key="2">
    <source>
        <dbReference type="ARBA" id="ARBA00022450"/>
    </source>
</evidence>
<comment type="cofactor">
    <cofactor evidence="1">
        <name>pantetheine 4'-phosphate</name>
        <dbReference type="ChEBI" id="CHEBI:47942"/>
    </cofactor>
</comment>
<keyword evidence="3" id="KW-0597">Phosphoprotein</keyword>
<dbReference type="Gene3D" id="3.40.50.12780">
    <property type="entry name" value="N-terminal domain of ligase-like"/>
    <property type="match status" value="1"/>
</dbReference>
<dbReference type="InterPro" id="IPR000873">
    <property type="entry name" value="AMP-dep_synth/lig_dom"/>
</dbReference>
<evidence type="ECO:0000313" key="6">
    <source>
        <dbReference type="Proteomes" id="UP001468798"/>
    </source>
</evidence>
<dbReference type="Pfam" id="PF13193">
    <property type="entry name" value="AMP-binding_C"/>
    <property type="match status" value="1"/>
</dbReference>
<dbReference type="PROSITE" id="PS00012">
    <property type="entry name" value="PHOSPHOPANTETHEINE"/>
    <property type="match status" value="1"/>
</dbReference>
<dbReference type="PROSITE" id="PS00455">
    <property type="entry name" value="AMP_BINDING"/>
    <property type="match status" value="2"/>
</dbReference>
<dbReference type="Proteomes" id="UP001468798">
    <property type="component" value="Unassembled WGS sequence"/>
</dbReference>
<dbReference type="SUPFAM" id="SSF56801">
    <property type="entry name" value="Acetyl-CoA synthetase-like"/>
    <property type="match status" value="2"/>
</dbReference>
<dbReference type="InterPro" id="IPR006162">
    <property type="entry name" value="Ppantetheine_attach_site"/>
</dbReference>
<dbReference type="InterPro" id="IPR009081">
    <property type="entry name" value="PP-bd_ACP"/>
</dbReference>
<dbReference type="Gene3D" id="3.40.50.980">
    <property type="match status" value="2"/>
</dbReference>
<dbReference type="CDD" id="cd19531">
    <property type="entry name" value="LCL_NRPS-like"/>
    <property type="match status" value="2"/>
</dbReference>
<dbReference type="SUPFAM" id="SSF47336">
    <property type="entry name" value="ACP-like"/>
    <property type="match status" value="2"/>
</dbReference>
<dbReference type="Pfam" id="PF00668">
    <property type="entry name" value="Condensation"/>
    <property type="match status" value="3"/>
</dbReference>